<feature type="compositionally biased region" description="Basic residues" evidence="1">
    <location>
        <begin position="135"/>
        <end position="150"/>
    </location>
</feature>
<feature type="region of interest" description="Disordered" evidence="1">
    <location>
        <begin position="332"/>
        <end position="366"/>
    </location>
</feature>
<evidence type="ECO:0000256" key="1">
    <source>
        <dbReference type="SAM" id="MobiDB-lite"/>
    </source>
</evidence>
<feature type="region of interest" description="Disordered" evidence="1">
    <location>
        <begin position="1"/>
        <end position="95"/>
    </location>
</feature>
<keyword evidence="3" id="KW-1185">Reference proteome</keyword>
<feature type="compositionally biased region" description="Low complexity" evidence="1">
    <location>
        <begin position="33"/>
        <end position="43"/>
    </location>
</feature>
<protein>
    <submittedName>
        <fullName evidence="2">Uncharacterized protein</fullName>
    </submittedName>
</protein>
<reference evidence="2" key="1">
    <citation type="submission" date="2024-02" db="EMBL/GenBank/DDBJ databases">
        <authorList>
            <consortium name="ELIXIR-Norway"/>
            <consortium name="Elixir Norway"/>
        </authorList>
    </citation>
    <scope>NUCLEOTIDE SEQUENCE</scope>
</reference>
<dbReference type="EMBL" id="OZ020103">
    <property type="protein sequence ID" value="CAK9278063.1"/>
    <property type="molecule type" value="Genomic_DNA"/>
</dbReference>
<feature type="compositionally biased region" description="Polar residues" evidence="1">
    <location>
        <begin position="157"/>
        <end position="170"/>
    </location>
</feature>
<evidence type="ECO:0000313" key="3">
    <source>
        <dbReference type="Proteomes" id="UP001497444"/>
    </source>
</evidence>
<feature type="region of interest" description="Disordered" evidence="1">
    <location>
        <begin position="110"/>
        <end position="176"/>
    </location>
</feature>
<gene>
    <name evidence="2" type="ORF">CSSPJE1EN1_LOCUS23541</name>
</gene>
<evidence type="ECO:0000313" key="2">
    <source>
        <dbReference type="EMBL" id="CAK9278063.1"/>
    </source>
</evidence>
<name>A0ABP0XG09_9BRYO</name>
<feature type="compositionally biased region" description="Basic and acidic residues" evidence="1">
    <location>
        <begin position="18"/>
        <end position="32"/>
    </location>
</feature>
<feature type="compositionally biased region" description="Low complexity" evidence="1">
    <location>
        <begin position="50"/>
        <end position="59"/>
    </location>
</feature>
<accession>A0ABP0XG09</accession>
<organism evidence="2 3">
    <name type="scientific">Sphagnum jensenii</name>
    <dbReference type="NCBI Taxonomy" id="128206"/>
    <lineage>
        <taxon>Eukaryota</taxon>
        <taxon>Viridiplantae</taxon>
        <taxon>Streptophyta</taxon>
        <taxon>Embryophyta</taxon>
        <taxon>Bryophyta</taxon>
        <taxon>Sphagnophytina</taxon>
        <taxon>Sphagnopsida</taxon>
        <taxon>Sphagnales</taxon>
        <taxon>Sphagnaceae</taxon>
        <taxon>Sphagnum</taxon>
    </lineage>
</organism>
<dbReference type="Proteomes" id="UP001497444">
    <property type="component" value="Chromosome 8"/>
</dbReference>
<sequence length="548" mass="60079">MGDPGQSEWDPPSSLQAKYREKVKKLQRDRVSGKGSAASSSSVPRKRRCSGGACSRSCSLPKASEVEQAGTPQAPIFGRREPSDTPLGATRVLDRGKSIIIAVEDHVGGGGGGECSYQAPEDDSLERPQNSRAVSRGHGHDKKKKKKKKKNDAADTVATSSSTVPENLFTTAGPGAAPAERTIRGIRHRREKWEVEIRVAVAKQKILGFERITLGVHDTLGQACVALNVGVFYCGKWPPACVISDPRILSSLLPLEKLDKLPPTEMKKQIQEIARCATLGCCTSAGTVPLWTHPGRGLINAAAAAPVQQEVEIEEGCSHFELDHVQQLDQPERAAAAAGVNNPSSDLDQICSEYLGPDTTQQDDFPNTQELQHLPQQRSSHGTAAPGDSQTLEAADQLEAASLQEAAATNHVNIMDEDDRHSGGSWDVENALNLNAEEEGQVPCADWLNHFFDQCPDLMWDETNSGNLQFDMELDQLDWETNLPILSDSTIPHNNVSTIAHDNIQESEENQGDKMFEQLSEQYWKEMEAGQFWGEQYCDEMQYQQMQF</sequence>
<proteinExistence type="predicted"/>